<proteinExistence type="predicted"/>
<dbReference type="AlphaFoldDB" id="A0A382U3B8"/>
<feature type="non-terminal residue" evidence="1">
    <location>
        <position position="276"/>
    </location>
</feature>
<reference evidence="1" key="1">
    <citation type="submission" date="2018-05" db="EMBL/GenBank/DDBJ databases">
        <authorList>
            <person name="Lanie J.A."/>
            <person name="Ng W.-L."/>
            <person name="Kazmierczak K.M."/>
            <person name="Andrzejewski T.M."/>
            <person name="Davidsen T.M."/>
            <person name="Wayne K.J."/>
            <person name="Tettelin H."/>
            <person name="Glass J.I."/>
            <person name="Rusch D."/>
            <person name="Podicherti R."/>
            <person name="Tsui H.-C.T."/>
            <person name="Winkler M.E."/>
        </authorList>
    </citation>
    <scope>NUCLEOTIDE SEQUENCE</scope>
</reference>
<accession>A0A382U3B8</accession>
<sequence>MSNENFELNNYPNLIAIPYKKTLNEKDPQRKDHQRICLEMMLAFNASVCLANYYHYKTAEEGKDVKIGQALPDLPSDPKLHFDLGMMSIGKWNQITRDTASVLFDATSKGKDNDFLVADIGSMYRNKGSVWNKNVNNLISLRNQDAHGQIISDEALEGELKNRQKMLDQLMKEMSFYADYKLIVPIDDEVKEGVLVHICKDLSGSGDGVIELSDETIKTEIDRYGTYLYNTKKKTCLALNPMVVNYNSSPETEELDSYVYSKTANNKKDIHYSNFQ</sequence>
<name>A0A382U3B8_9ZZZZ</name>
<evidence type="ECO:0000313" key="1">
    <source>
        <dbReference type="EMBL" id="SVD28168.1"/>
    </source>
</evidence>
<organism evidence="1">
    <name type="scientific">marine metagenome</name>
    <dbReference type="NCBI Taxonomy" id="408172"/>
    <lineage>
        <taxon>unclassified sequences</taxon>
        <taxon>metagenomes</taxon>
        <taxon>ecological metagenomes</taxon>
    </lineage>
</organism>
<gene>
    <name evidence="1" type="ORF">METZ01_LOCUS381022</name>
</gene>
<dbReference type="EMBL" id="UINC01140811">
    <property type="protein sequence ID" value="SVD28168.1"/>
    <property type="molecule type" value="Genomic_DNA"/>
</dbReference>
<protein>
    <submittedName>
        <fullName evidence="1">Uncharacterized protein</fullName>
    </submittedName>
</protein>